<dbReference type="Pfam" id="PF02557">
    <property type="entry name" value="VanY"/>
    <property type="match status" value="1"/>
</dbReference>
<dbReference type="PANTHER" id="PTHR34385">
    <property type="entry name" value="D-ALANYL-D-ALANINE CARBOXYPEPTIDASE"/>
    <property type="match status" value="1"/>
</dbReference>
<dbReference type="SUPFAM" id="SSF55166">
    <property type="entry name" value="Hedgehog/DD-peptidase"/>
    <property type="match status" value="1"/>
</dbReference>
<keyword evidence="2" id="KW-1133">Transmembrane helix</keyword>
<dbReference type="InterPro" id="IPR009045">
    <property type="entry name" value="Zn_M74/Hedgehog-like"/>
</dbReference>
<accession>A0A4R7TAJ7</accession>
<keyword evidence="4" id="KW-0121">Carboxypeptidase</keyword>
<feature type="region of interest" description="Disordered" evidence="1">
    <location>
        <begin position="55"/>
        <end position="112"/>
    </location>
</feature>
<evidence type="ECO:0000256" key="2">
    <source>
        <dbReference type="SAM" id="Phobius"/>
    </source>
</evidence>
<dbReference type="Proteomes" id="UP000295151">
    <property type="component" value="Unassembled WGS sequence"/>
</dbReference>
<dbReference type="EMBL" id="SOCE01000001">
    <property type="protein sequence ID" value="TDU89060.1"/>
    <property type="molecule type" value="Genomic_DNA"/>
</dbReference>
<dbReference type="PANTHER" id="PTHR34385:SF1">
    <property type="entry name" value="PEPTIDOGLYCAN L-ALANYL-D-GLUTAMATE ENDOPEPTIDASE CWLK"/>
    <property type="match status" value="1"/>
</dbReference>
<name>A0A4R7TAJ7_9ACTN</name>
<dbReference type="CDD" id="cd14846">
    <property type="entry name" value="Peptidase_M15_like"/>
    <property type="match status" value="1"/>
</dbReference>
<keyword evidence="2" id="KW-0812">Transmembrane</keyword>
<dbReference type="InterPro" id="IPR003709">
    <property type="entry name" value="VanY-like_core_dom"/>
</dbReference>
<gene>
    <name evidence="4" type="ORF">EV138_2614</name>
</gene>
<feature type="transmembrane region" description="Helical" evidence="2">
    <location>
        <begin position="17"/>
        <end position="36"/>
    </location>
</feature>
<dbReference type="RefSeq" id="WP_133978987.1">
    <property type="nucleotide sequence ID" value="NZ_SOCE01000001.1"/>
</dbReference>
<keyword evidence="4" id="KW-0378">Hydrolase</keyword>
<dbReference type="AlphaFoldDB" id="A0A4R7TAJ7"/>
<feature type="domain" description="D-alanyl-D-alanine carboxypeptidase-like core" evidence="3">
    <location>
        <begin position="116"/>
        <end position="216"/>
    </location>
</feature>
<dbReference type="GO" id="GO:0004180">
    <property type="term" value="F:carboxypeptidase activity"/>
    <property type="evidence" value="ECO:0007669"/>
    <property type="project" value="UniProtKB-KW"/>
</dbReference>
<proteinExistence type="predicted"/>
<dbReference type="OrthoDB" id="3293184at2"/>
<keyword evidence="4" id="KW-0645">Protease</keyword>
<reference evidence="4 5" key="1">
    <citation type="submission" date="2019-03" db="EMBL/GenBank/DDBJ databases">
        <title>Genomic Encyclopedia of Type Strains, Phase III (KMG-III): the genomes of soil and plant-associated and newly described type strains.</title>
        <authorList>
            <person name="Whitman W."/>
        </authorList>
    </citation>
    <scope>NUCLEOTIDE SEQUENCE [LARGE SCALE GENOMIC DNA]</scope>
    <source>
        <strain evidence="4 5">VKM Ac-2575</strain>
    </source>
</reference>
<evidence type="ECO:0000313" key="5">
    <source>
        <dbReference type="Proteomes" id="UP000295151"/>
    </source>
</evidence>
<dbReference type="Gene3D" id="3.30.1380.10">
    <property type="match status" value="1"/>
</dbReference>
<dbReference type="InterPro" id="IPR052179">
    <property type="entry name" value="DD-CPase-like"/>
</dbReference>
<sequence length="238" mass="25456">MTNELPPRRTNQARTRLLSVTGLVVAGLVIGSLVIWHGRLGDLLDGDSAADKQPVVAGSGAAGNKPPAIETSATLPPASEPTKTPTNPPKTKPTADPTEPVKTTRPVYAEESDLGLTPRMRSRLRKATAAAKADGITISITSARRSVAKQNQLLKAAIAKYGSYREAIRWVLPPDKSAHVKGKAVDIGPRSAMTWLEKNGWRYGLCRRYDNEPWHFEALTTPGKHCPALQVSGAAEAG</sequence>
<evidence type="ECO:0000259" key="3">
    <source>
        <dbReference type="Pfam" id="PF02557"/>
    </source>
</evidence>
<protein>
    <submittedName>
        <fullName evidence="4">D-alanyl-D-alanine carboxypeptidase-like protein</fullName>
    </submittedName>
</protein>
<keyword evidence="2" id="KW-0472">Membrane</keyword>
<organism evidence="4 5">
    <name type="scientific">Kribbella voronezhensis</name>
    <dbReference type="NCBI Taxonomy" id="2512212"/>
    <lineage>
        <taxon>Bacteria</taxon>
        <taxon>Bacillati</taxon>
        <taxon>Actinomycetota</taxon>
        <taxon>Actinomycetes</taxon>
        <taxon>Propionibacteriales</taxon>
        <taxon>Kribbellaceae</taxon>
        <taxon>Kribbella</taxon>
    </lineage>
</organism>
<keyword evidence="5" id="KW-1185">Reference proteome</keyword>
<evidence type="ECO:0000313" key="4">
    <source>
        <dbReference type="EMBL" id="TDU89060.1"/>
    </source>
</evidence>
<comment type="caution">
    <text evidence="4">The sequence shown here is derived from an EMBL/GenBank/DDBJ whole genome shotgun (WGS) entry which is preliminary data.</text>
</comment>
<evidence type="ECO:0000256" key="1">
    <source>
        <dbReference type="SAM" id="MobiDB-lite"/>
    </source>
</evidence>
<dbReference type="GO" id="GO:0006508">
    <property type="term" value="P:proteolysis"/>
    <property type="evidence" value="ECO:0007669"/>
    <property type="project" value="InterPro"/>
</dbReference>